<dbReference type="Proteomes" id="UP001165079">
    <property type="component" value="Unassembled WGS sequence"/>
</dbReference>
<keyword evidence="2" id="KW-1185">Reference proteome</keyword>
<dbReference type="EMBL" id="BSTX01000001">
    <property type="protein sequence ID" value="GLZ75958.1"/>
    <property type="molecule type" value="Genomic_DNA"/>
</dbReference>
<comment type="caution">
    <text evidence="1">The sequence shown here is derived from an EMBL/GenBank/DDBJ whole genome shotgun (WGS) entry which is preliminary data.</text>
</comment>
<evidence type="ECO:0000313" key="2">
    <source>
        <dbReference type="Proteomes" id="UP001165079"/>
    </source>
</evidence>
<organism evidence="1 2">
    <name type="scientific">Actinorhabdospora filicis</name>
    <dbReference type="NCBI Taxonomy" id="1785913"/>
    <lineage>
        <taxon>Bacteria</taxon>
        <taxon>Bacillati</taxon>
        <taxon>Actinomycetota</taxon>
        <taxon>Actinomycetes</taxon>
        <taxon>Micromonosporales</taxon>
        <taxon>Micromonosporaceae</taxon>
        <taxon>Actinorhabdospora</taxon>
    </lineage>
</organism>
<protein>
    <submittedName>
        <fullName evidence="1">Uncharacterized protein</fullName>
    </submittedName>
</protein>
<sequence>MNGGLGDAAVLYGVWLDHAKLPGSAGYMVCTDPECREGWPCTDRQTSEAGLLGLGIDPYAVLRSEAVLPTGNGNGAG</sequence>
<gene>
    <name evidence="1" type="ORF">Afil01_07650</name>
</gene>
<name>A0A9W6SH87_9ACTN</name>
<accession>A0A9W6SH87</accession>
<proteinExistence type="predicted"/>
<reference evidence="1" key="1">
    <citation type="submission" date="2023-03" db="EMBL/GenBank/DDBJ databases">
        <title>Actinorhabdospora filicis NBRC 111898.</title>
        <authorList>
            <person name="Ichikawa N."/>
            <person name="Sato H."/>
            <person name="Tonouchi N."/>
        </authorList>
    </citation>
    <scope>NUCLEOTIDE SEQUENCE</scope>
    <source>
        <strain evidence="1">NBRC 111898</strain>
    </source>
</reference>
<evidence type="ECO:0000313" key="1">
    <source>
        <dbReference type="EMBL" id="GLZ75958.1"/>
    </source>
</evidence>
<dbReference type="AlphaFoldDB" id="A0A9W6SH87"/>